<dbReference type="PANTHER" id="PTHR30100">
    <property type="entry name" value="FATTY ACID/PHOSPHOLIPID SYNTHESIS PROTEIN PLSX"/>
    <property type="match status" value="1"/>
</dbReference>
<name>A0A132MVZ5_9ACTN</name>
<dbReference type="EC" id="2.3.1.274" evidence="8 10"/>
<dbReference type="HAMAP" id="MF_00019">
    <property type="entry name" value="PlsX"/>
    <property type="match status" value="1"/>
</dbReference>
<dbReference type="InterPro" id="IPR012281">
    <property type="entry name" value="Phospholipid_synth_PlsX-like"/>
</dbReference>
<dbReference type="GO" id="GO:0005737">
    <property type="term" value="C:cytoplasm"/>
    <property type="evidence" value="ECO:0007669"/>
    <property type="project" value="UniProtKB-SubCell"/>
</dbReference>
<dbReference type="STRING" id="1469144.LI90_2903"/>
<keyword evidence="11" id="KW-0012">Acyltransferase</keyword>
<keyword evidence="2 10" id="KW-0963">Cytoplasm</keyword>
<evidence type="ECO:0000256" key="3">
    <source>
        <dbReference type="ARBA" id="ARBA00022516"/>
    </source>
</evidence>
<reference evidence="12" key="1">
    <citation type="submission" date="2015-04" db="EMBL/GenBank/DDBJ databases">
        <title>Physiological reanalysis, assessment of diazotrophy, and genome sequences of multiple isolates of Streptomyces thermoautotrophicus.</title>
        <authorList>
            <person name="MacKellar D.C."/>
            <person name="Lieber L."/>
            <person name="Norman J."/>
            <person name="Bolger A."/>
            <person name="Tobin C."/>
            <person name="Murray J.W."/>
            <person name="Chang R."/>
            <person name="Ford T."/>
            <person name="Nguyen P.Q."/>
            <person name="Woodward J."/>
            <person name="Permingeat H."/>
            <person name="Joshi N.S."/>
            <person name="Silver P.A."/>
            <person name="Usadel B."/>
            <person name="Rutherford A.W."/>
            <person name="Friesen M."/>
            <person name="Prell J."/>
        </authorList>
    </citation>
    <scope>NUCLEOTIDE SEQUENCE [LARGE SCALE GENOMIC DNA]</scope>
    <source>
        <strain evidence="12">H1</strain>
    </source>
</reference>
<dbReference type="Gene3D" id="3.40.718.10">
    <property type="entry name" value="Isopropylmalate Dehydrogenase"/>
    <property type="match status" value="1"/>
</dbReference>
<keyword evidence="3 10" id="KW-0444">Lipid biosynthesis</keyword>
<keyword evidence="5 10" id="KW-0443">Lipid metabolism</keyword>
<accession>A0A132MVZ5</accession>
<dbReference type="PATRIC" id="fig|1469144.10.peg.3135"/>
<dbReference type="SUPFAM" id="SSF53659">
    <property type="entry name" value="Isocitrate/Isopropylmalate dehydrogenase-like"/>
    <property type="match status" value="1"/>
</dbReference>
<organism evidence="11 12">
    <name type="scientific">Carbonactinospora thermoautotrophica</name>
    <dbReference type="NCBI Taxonomy" id="1469144"/>
    <lineage>
        <taxon>Bacteria</taxon>
        <taxon>Bacillati</taxon>
        <taxon>Actinomycetota</taxon>
        <taxon>Actinomycetes</taxon>
        <taxon>Kitasatosporales</taxon>
        <taxon>Carbonactinosporaceae</taxon>
        <taxon>Carbonactinospora</taxon>
    </lineage>
</organism>
<evidence type="ECO:0000256" key="1">
    <source>
        <dbReference type="ARBA" id="ARBA00001232"/>
    </source>
</evidence>
<dbReference type="InterPro" id="IPR003664">
    <property type="entry name" value="FA_synthesis"/>
</dbReference>
<keyword evidence="4 10" id="KW-0808">Transferase</keyword>
<comment type="similarity">
    <text evidence="10">Belongs to the PlsX family.</text>
</comment>
<keyword evidence="7 10" id="KW-1208">Phospholipid metabolism</keyword>
<evidence type="ECO:0000256" key="2">
    <source>
        <dbReference type="ARBA" id="ARBA00022490"/>
    </source>
</evidence>
<evidence type="ECO:0000313" key="11">
    <source>
        <dbReference type="EMBL" id="KWX01870.1"/>
    </source>
</evidence>
<dbReference type="GO" id="GO:0043811">
    <property type="term" value="F:phosphate:acyl-[acyl carrier protein] acyltransferase activity"/>
    <property type="evidence" value="ECO:0007669"/>
    <property type="project" value="UniProtKB-UniRule"/>
</dbReference>
<comment type="caution">
    <text evidence="11">The sequence shown here is derived from an EMBL/GenBank/DDBJ whole genome shotgun (WGS) entry which is preliminary data.</text>
</comment>
<comment type="function">
    <text evidence="10">Catalyzes the reversible formation of acyl-phosphate (acyl-PO(4)) from acyl-[acyl-carrier-protein] (acyl-ACP). This enzyme utilizes acyl-ACP as fatty acyl donor, but not acyl-CoA.</text>
</comment>
<dbReference type="RefSeq" id="WP_096059083.1">
    <property type="nucleotide sequence ID" value="NZ_JYIJ01000018.1"/>
</dbReference>
<protein>
    <recommendedName>
        <fullName evidence="8 10">Phosphate acyltransferase</fullName>
        <ecNumber evidence="8 10">2.3.1.274</ecNumber>
    </recommendedName>
    <alternativeName>
        <fullName evidence="10">Acyl-ACP phosphotransacylase</fullName>
    </alternativeName>
    <alternativeName>
        <fullName evidence="10">Acyl-[acyl-carrier-protein]--phosphate acyltransferase</fullName>
    </alternativeName>
    <alternativeName>
        <fullName evidence="10">Phosphate-acyl-ACP acyltransferase</fullName>
    </alternativeName>
</protein>
<dbReference type="PIRSF" id="PIRSF002465">
    <property type="entry name" value="Phsphlp_syn_PlsX"/>
    <property type="match status" value="1"/>
</dbReference>
<gene>
    <name evidence="10" type="primary">plsX</name>
    <name evidence="11" type="ORF">LI90_2903</name>
</gene>
<dbReference type="UniPathway" id="UPA00085"/>
<dbReference type="Pfam" id="PF02504">
    <property type="entry name" value="FA_synthesis"/>
    <property type="match status" value="1"/>
</dbReference>
<comment type="subcellular location">
    <subcellularLocation>
        <location evidence="10">Cytoplasm</location>
    </subcellularLocation>
    <text evidence="10">Associated with the membrane possibly through PlsY.</text>
</comment>
<dbReference type="Proteomes" id="UP000070188">
    <property type="component" value="Unassembled WGS sequence"/>
</dbReference>
<comment type="catalytic activity">
    <reaction evidence="1 10">
        <text>a fatty acyl-[ACP] + phosphate = an acyl phosphate + holo-[ACP]</text>
        <dbReference type="Rhea" id="RHEA:42292"/>
        <dbReference type="Rhea" id="RHEA-COMP:9685"/>
        <dbReference type="Rhea" id="RHEA-COMP:14125"/>
        <dbReference type="ChEBI" id="CHEBI:43474"/>
        <dbReference type="ChEBI" id="CHEBI:59918"/>
        <dbReference type="ChEBI" id="CHEBI:64479"/>
        <dbReference type="ChEBI" id="CHEBI:138651"/>
        <dbReference type="EC" id="2.3.1.274"/>
    </reaction>
</comment>
<keyword evidence="12" id="KW-1185">Reference proteome</keyword>
<comment type="subunit">
    <text evidence="9 10">Homodimer. Probably interacts with PlsY.</text>
</comment>
<evidence type="ECO:0000256" key="5">
    <source>
        <dbReference type="ARBA" id="ARBA00023098"/>
    </source>
</evidence>
<dbReference type="OrthoDB" id="9806408at2"/>
<evidence type="ECO:0000256" key="6">
    <source>
        <dbReference type="ARBA" id="ARBA00023209"/>
    </source>
</evidence>
<evidence type="ECO:0000256" key="8">
    <source>
        <dbReference type="ARBA" id="ARBA00024069"/>
    </source>
</evidence>
<keyword evidence="6 10" id="KW-0594">Phospholipid biosynthesis</keyword>
<evidence type="ECO:0000256" key="9">
    <source>
        <dbReference type="ARBA" id="ARBA00046608"/>
    </source>
</evidence>
<evidence type="ECO:0000256" key="4">
    <source>
        <dbReference type="ARBA" id="ARBA00022679"/>
    </source>
</evidence>
<evidence type="ECO:0000256" key="7">
    <source>
        <dbReference type="ARBA" id="ARBA00023264"/>
    </source>
</evidence>
<dbReference type="GO" id="GO:0008654">
    <property type="term" value="P:phospholipid biosynthetic process"/>
    <property type="evidence" value="ECO:0007669"/>
    <property type="project" value="UniProtKB-KW"/>
</dbReference>
<dbReference type="NCBIfam" id="TIGR00182">
    <property type="entry name" value="plsX"/>
    <property type="match status" value="1"/>
</dbReference>
<evidence type="ECO:0000313" key="12">
    <source>
        <dbReference type="Proteomes" id="UP000070188"/>
    </source>
</evidence>
<sequence length="345" mass="35529">MRQGRMPEQRVRVAVDAMGGDHAPAEIVAGAVAAARDHGLEIVLVGKEPEVRRLLTIHGVDGQVEVVPADQEVRMHEGALSAWRRTRSSVAIGCELVRSGQAQALVSAGSTSAVVAAATRRLGTAPGVLRPAIAVILPTRPSPMVLLDVGATADPSPAMLVQFALLGTAYAGATLGVADPRVGLLSIGAEPEKGNRLARRAHAHLAAAPVRFVGNVEGGDLLAGAADVVVTDGFTGNVVLKSLEGALRFAVTEIRDALTAHPVARLAALPHRGRLRRLASRFDPDTYGGAALLGLSQTVVIVHGAARARAVTNACLLARDLAGTGVVTQPLAELRPAAGQDPPDT</sequence>
<comment type="pathway">
    <text evidence="10">Lipid metabolism; phospholipid metabolism.</text>
</comment>
<evidence type="ECO:0000256" key="10">
    <source>
        <dbReference type="HAMAP-Rule" id="MF_00019"/>
    </source>
</evidence>
<proteinExistence type="inferred from homology"/>
<dbReference type="AlphaFoldDB" id="A0A132MVZ5"/>
<dbReference type="EMBL" id="LAXD01000001">
    <property type="protein sequence ID" value="KWX01870.1"/>
    <property type="molecule type" value="Genomic_DNA"/>
</dbReference>
<dbReference type="GO" id="GO:0006633">
    <property type="term" value="P:fatty acid biosynthetic process"/>
    <property type="evidence" value="ECO:0007669"/>
    <property type="project" value="UniProtKB-UniRule"/>
</dbReference>
<dbReference type="PANTHER" id="PTHR30100:SF1">
    <property type="entry name" value="PHOSPHATE ACYLTRANSFERASE"/>
    <property type="match status" value="1"/>
</dbReference>